<dbReference type="Pfam" id="PF00583">
    <property type="entry name" value="Acetyltransf_1"/>
    <property type="match status" value="1"/>
</dbReference>
<evidence type="ECO:0000313" key="3">
    <source>
        <dbReference type="Proteomes" id="UP000076577"/>
    </source>
</evidence>
<reference evidence="2 3" key="1">
    <citation type="journal article" date="2016" name="Front. Microbiol.">
        <title>Comparative Genomic Analysis Reveals a Diverse Repertoire of Genes Involved in Prokaryote-Eukaryote Interactions within the Pseudovibrio Genus.</title>
        <authorList>
            <person name="Romano S."/>
            <person name="Fernandez-Guerra A."/>
            <person name="Reen F.J."/>
            <person name="Glockner F.O."/>
            <person name="Crowley S.P."/>
            <person name="O'Sullivan O."/>
            <person name="Cotter P.D."/>
            <person name="Adams C."/>
            <person name="Dobson A.D."/>
            <person name="O'Gara F."/>
        </authorList>
    </citation>
    <scope>NUCLEOTIDE SEQUENCE [LARGE SCALE GENOMIC DNA]</scope>
    <source>
        <strain evidence="2 3">Ad2</strain>
    </source>
</reference>
<feature type="domain" description="N-acetyltransferase" evidence="1">
    <location>
        <begin position="11"/>
        <end position="170"/>
    </location>
</feature>
<dbReference type="AlphaFoldDB" id="A0A165YAP9"/>
<dbReference type="SUPFAM" id="SSF55729">
    <property type="entry name" value="Acyl-CoA N-acyltransferases (Nat)"/>
    <property type="match status" value="1"/>
</dbReference>
<sequence>MHVASSTRKDVLIERFRESDRDALRLFLATAWEVTYSRELGDELTKQLVARLDSDDLAGVVPGKDEQVWLLRCHGEIVGSLVCAHRAEVLYIWACYLARDFQRVGLGRMIMKAAVADYAKDLVACVHVLSVSTAAQAFYKKLGFIDCGVTEFEVVTDSFTPARIMQARIGRLIF</sequence>
<dbReference type="CDD" id="cd04301">
    <property type="entry name" value="NAT_SF"/>
    <property type="match status" value="1"/>
</dbReference>
<dbReference type="EMBL" id="LMCB01000019">
    <property type="protein sequence ID" value="KZL18619.1"/>
    <property type="molecule type" value="Genomic_DNA"/>
</dbReference>
<dbReference type="GO" id="GO:0016747">
    <property type="term" value="F:acyltransferase activity, transferring groups other than amino-acyl groups"/>
    <property type="evidence" value="ECO:0007669"/>
    <property type="project" value="InterPro"/>
</dbReference>
<dbReference type="Proteomes" id="UP000076577">
    <property type="component" value="Unassembled WGS sequence"/>
</dbReference>
<accession>A0A165YAP9</accession>
<dbReference type="RefSeq" id="WP_068006424.1">
    <property type="nucleotide sequence ID" value="NZ_FOFM01000019.1"/>
</dbReference>
<keyword evidence="3" id="KW-1185">Reference proteome</keyword>
<evidence type="ECO:0000313" key="2">
    <source>
        <dbReference type="EMBL" id="KZL18619.1"/>
    </source>
</evidence>
<dbReference type="PATRIC" id="fig|989403.3.peg.2732"/>
<protein>
    <submittedName>
        <fullName evidence="2">Acetyltransferase (GNAT) family protein</fullName>
    </submittedName>
</protein>
<dbReference type="OrthoDB" id="7875074at2"/>
<organism evidence="2 3">
    <name type="scientific">Pseudovibrio axinellae</name>
    <dbReference type="NCBI Taxonomy" id="989403"/>
    <lineage>
        <taxon>Bacteria</taxon>
        <taxon>Pseudomonadati</taxon>
        <taxon>Pseudomonadota</taxon>
        <taxon>Alphaproteobacteria</taxon>
        <taxon>Hyphomicrobiales</taxon>
        <taxon>Stappiaceae</taxon>
        <taxon>Pseudovibrio</taxon>
    </lineage>
</organism>
<dbReference type="Gene3D" id="3.40.630.30">
    <property type="match status" value="1"/>
</dbReference>
<dbReference type="STRING" id="989403.SAMN05421798_11928"/>
<dbReference type="InterPro" id="IPR000182">
    <property type="entry name" value="GNAT_dom"/>
</dbReference>
<keyword evidence="2" id="KW-0808">Transferase</keyword>
<comment type="caution">
    <text evidence="2">The sequence shown here is derived from an EMBL/GenBank/DDBJ whole genome shotgun (WGS) entry which is preliminary data.</text>
</comment>
<dbReference type="PROSITE" id="PS51186">
    <property type="entry name" value="GNAT"/>
    <property type="match status" value="1"/>
</dbReference>
<evidence type="ECO:0000259" key="1">
    <source>
        <dbReference type="PROSITE" id="PS51186"/>
    </source>
</evidence>
<dbReference type="InterPro" id="IPR016181">
    <property type="entry name" value="Acyl_CoA_acyltransferase"/>
</dbReference>
<name>A0A165YAP9_9HYPH</name>
<proteinExistence type="predicted"/>
<gene>
    <name evidence="2" type="ORF">PsAD2_02560</name>
</gene>